<reference evidence="2 3" key="1">
    <citation type="submission" date="2016-11" db="EMBL/GenBank/DDBJ databases">
        <authorList>
            <person name="Jaros S."/>
            <person name="Januszkiewicz K."/>
            <person name="Wedrychowicz H."/>
        </authorList>
    </citation>
    <scope>NUCLEOTIDE SEQUENCE [LARGE SCALE GENOMIC DNA]</scope>
    <source>
        <strain evidence="2 3">DSM 21986</strain>
    </source>
</reference>
<dbReference type="InterPro" id="IPR031165">
    <property type="entry name" value="GNAT_YJDJ"/>
</dbReference>
<dbReference type="InterPro" id="IPR045057">
    <property type="entry name" value="Gcn5-rel_NAT"/>
</dbReference>
<dbReference type="SUPFAM" id="SSF55729">
    <property type="entry name" value="Acyl-CoA N-acyltransferases (Nat)"/>
    <property type="match status" value="1"/>
</dbReference>
<dbReference type="PANTHER" id="PTHR31435">
    <property type="entry name" value="PROTEIN NATD1"/>
    <property type="match status" value="1"/>
</dbReference>
<dbReference type="EMBL" id="FQUS01000016">
    <property type="protein sequence ID" value="SHF98204.1"/>
    <property type="molecule type" value="Genomic_DNA"/>
</dbReference>
<feature type="domain" description="N-acetyltransferase" evidence="1">
    <location>
        <begin position="6"/>
        <end position="93"/>
    </location>
</feature>
<organism evidence="2 3">
    <name type="scientific">Fodinibius roseus</name>
    <dbReference type="NCBI Taxonomy" id="1194090"/>
    <lineage>
        <taxon>Bacteria</taxon>
        <taxon>Pseudomonadati</taxon>
        <taxon>Balneolota</taxon>
        <taxon>Balneolia</taxon>
        <taxon>Balneolales</taxon>
        <taxon>Balneolaceae</taxon>
        <taxon>Fodinibius</taxon>
    </lineage>
</organism>
<protein>
    <recommendedName>
        <fullName evidence="1">N-acetyltransferase domain-containing protein</fullName>
    </recommendedName>
</protein>
<dbReference type="PANTHER" id="PTHR31435:SF10">
    <property type="entry name" value="BSR4717 PROTEIN"/>
    <property type="match status" value="1"/>
</dbReference>
<evidence type="ECO:0000313" key="2">
    <source>
        <dbReference type="EMBL" id="SHF98204.1"/>
    </source>
</evidence>
<evidence type="ECO:0000313" key="3">
    <source>
        <dbReference type="Proteomes" id="UP000184041"/>
    </source>
</evidence>
<dbReference type="AlphaFoldDB" id="A0A1M5G3H2"/>
<keyword evidence="3" id="KW-1185">Reference proteome</keyword>
<dbReference type="Pfam" id="PF14542">
    <property type="entry name" value="Acetyltransf_CG"/>
    <property type="match status" value="1"/>
</dbReference>
<dbReference type="OrthoDB" id="9793389at2"/>
<sequence>MIIQHKDGNSKGSFFIEENSEIKAEITYSKAGSDKIIIDHTEVSDELRGQNIGNELVEHAVNYARDNELMVIPLCPFAKSVIERDESLQDVLK</sequence>
<dbReference type="STRING" id="1194090.SAMN05443144_11668"/>
<dbReference type="InterPro" id="IPR016181">
    <property type="entry name" value="Acyl_CoA_acyltransferase"/>
</dbReference>
<gene>
    <name evidence="2" type="ORF">SAMN05443144_11668</name>
</gene>
<proteinExistence type="predicted"/>
<dbReference type="Gene3D" id="3.40.630.30">
    <property type="match status" value="1"/>
</dbReference>
<dbReference type="Proteomes" id="UP000184041">
    <property type="component" value="Unassembled WGS sequence"/>
</dbReference>
<dbReference type="RefSeq" id="WP_073065970.1">
    <property type="nucleotide sequence ID" value="NZ_FQUS01000016.1"/>
</dbReference>
<accession>A0A1M5G3H2</accession>
<dbReference type="PROSITE" id="PS51729">
    <property type="entry name" value="GNAT_YJDJ"/>
    <property type="match status" value="1"/>
</dbReference>
<name>A0A1M5G3H2_9BACT</name>
<evidence type="ECO:0000259" key="1">
    <source>
        <dbReference type="PROSITE" id="PS51729"/>
    </source>
</evidence>
<dbReference type="CDD" id="cd04301">
    <property type="entry name" value="NAT_SF"/>
    <property type="match status" value="1"/>
</dbReference>